<feature type="transmembrane region" description="Helical" evidence="1">
    <location>
        <begin position="6"/>
        <end position="23"/>
    </location>
</feature>
<evidence type="ECO:0000313" key="2">
    <source>
        <dbReference type="EMBL" id="XBO43787.1"/>
    </source>
</evidence>
<dbReference type="AlphaFoldDB" id="A0AAU7JTP2"/>
<dbReference type="RefSeq" id="WP_406831236.1">
    <property type="nucleotide sequence ID" value="NZ_CP157483.1"/>
</dbReference>
<proteinExistence type="predicted"/>
<feature type="transmembrane region" description="Helical" evidence="1">
    <location>
        <begin position="35"/>
        <end position="53"/>
    </location>
</feature>
<accession>A0AAU7JTP2</accession>
<gene>
    <name evidence="2" type="ORF">ABEG17_00200</name>
</gene>
<dbReference type="EMBL" id="CP157483">
    <property type="protein sequence ID" value="XBO43787.1"/>
    <property type="molecule type" value="Genomic_DNA"/>
</dbReference>
<evidence type="ECO:0000256" key="1">
    <source>
        <dbReference type="SAM" id="Phobius"/>
    </source>
</evidence>
<name>A0AAU7JTP2_9MICO</name>
<keyword evidence="1" id="KW-0812">Transmembrane</keyword>
<protein>
    <submittedName>
        <fullName evidence="2">Uncharacterized protein</fullName>
    </submittedName>
</protein>
<organism evidence="2">
    <name type="scientific">Pedococcus sp. KACC 23699</name>
    <dbReference type="NCBI Taxonomy" id="3149228"/>
    <lineage>
        <taxon>Bacteria</taxon>
        <taxon>Bacillati</taxon>
        <taxon>Actinomycetota</taxon>
        <taxon>Actinomycetes</taxon>
        <taxon>Micrococcales</taxon>
        <taxon>Intrasporangiaceae</taxon>
        <taxon>Pedococcus</taxon>
    </lineage>
</organism>
<keyword evidence="1" id="KW-0472">Membrane</keyword>
<sequence>MGWLKVLGGLAIVSGVLGYVVGLRDSRRNDEAERGLLAWMLLAWLGVAVLLVAELA</sequence>
<keyword evidence="1" id="KW-1133">Transmembrane helix</keyword>
<reference evidence="2" key="1">
    <citation type="submission" date="2024-05" db="EMBL/GenBank/DDBJ databases">
        <authorList>
            <person name="Kim S."/>
            <person name="Heo J."/>
            <person name="Choi H."/>
            <person name="Choi Y."/>
            <person name="Kwon S.-W."/>
            <person name="Kim Y."/>
        </authorList>
    </citation>
    <scope>NUCLEOTIDE SEQUENCE</scope>
    <source>
        <strain evidence="2">KACC 23699</strain>
    </source>
</reference>